<comment type="caution">
    <text evidence="2">The sequence shown here is derived from an EMBL/GenBank/DDBJ whole genome shotgun (WGS) entry which is preliminary data.</text>
</comment>
<keyword evidence="3" id="KW-1185">Reference proteome</keyword>
<accession>A0A8K0RFJ0</accession>
<gene>
    <name evidence="2" type="ORF">FB567DRAFT_617171</name>
</gene>
<evidence type="ECO:0000256" key="1">
    <source>
        <dbReference type="SAM" id="MobiDB-lite"/>
    </source>
</evidence>
<dbReference type="Proteomes" id="UP000813461">
    <property type="component" value="Unassembled WGS sequence"/>
</dbReference>
<evidence type="ECO:0000313" key="3">
    <source>
        <dbReference type="Proteomes" id="UP000813461"/>
    </source>
</evidence>
<evidence type="ECO:0000313" key="2">
    <source>
        <dbReference type="EMBL" id="KAH7091530.1"/>
    </source>
</evidence>
<dbReference type="EMBL" id="JAGMVJ010000004">
    <property type="protein sequence ID" value="KAH7091530.1"/>
    <property type="molecule type" value="Genomic_DNA"/>
</dbReference>
<reference evidence="2" key="1">
    <citation type="journal article" date="2021" name="Nat. Commun.">
        <title>Genetic determinants of endophytism in the Arabidopsis root mycobiome.</title>
        <authorList>
            <person name="Mesny F."/>
            <person name="Miyauchi S."/>
            <person name="Thiergart T."/>
            <person name="Pickel B."/>
            <person name="Atanasova L."/>
            <person name="Karlsson M."/>
            <person name="Huettel B."/>
            <person name="Barry K.W."/>
            <person name="Haridas S."/>
            <person name="Chen C."/>
            <person name="Bauer D."/>
            <person name="Andreopoulos W."/>
            <person name="Pangilinan J."/>
            <person name="LaButti K."/>
            <person name="Riley R."/>
            <person name="Lipzen A."/>
            <person name="Clum A."/>
            <person name="Drula E."/>
            <person name="Henrissat B."/>
            <person name="Kohler A."/>
            <person name="Grigoriev I.V."/>
            <person name="Martin F.M."/>
            <person name="Hacquard S."/>
        </authorList>
    </citation>
    <scope>NUCLEOTIDE SEQUENCE</scope>
    <source>
        <strain evidence="2">MPI-SDFR-AT-0120</strain>
    </source>
</reference>
<sequence>MKNLDDEAAPIQTPTEDQRHRAEVMRAPVPRNQLLPRLRVRAHLIDITRESPVRFYAALIADMRRLKRTNIWTHHLRQFFHSLSISLGLSSRLSMSTFIDFIALTPDPEYPNLFVTTYTLGFTNCPEPLPGDHVFVIDGLVFPVLLRRISHAEFRIVGMCYVWATEKLKSRVPGTRAGRSVGRQDAFGEEQTQIIEIY</sequence>
<organism evidence="2 3">
    <name type="scientific">Paraphoma chrysanthemicola</name>
    <dbReference type="NCBI Taxonomy" id="798071"/>
    <lineage>
        <taxon>Eukaryota</taxon>
        <taxon>Fungi</taxon>
        <taxon>Dikarya</taxon>
        <taxon>Ascomycota</taxon>
        <taxon>Pezizomycotina</taxon>
        <taxon>Dothideomycetes</taxon>
        <taxon>Pleosporomycetidae</taxon>
        <taxon>Pleosporales</taxon>
        <taxon>Pleosporineae</taxon>
        <taxon>Phaeosphaeriaceae</taxon>
        <taxon>Paraphoma</taxon>
    </lineage>
</organism>
<dbReference type="AlphaFoldDB" id="A0A8K0RFJ0"/>
<name>A0A8K0RFJ0_9PLEO</name>
<feature type="region of interest" description="Disordered" evidence="1">
    <location>
        <begin position="1"/>
        <end position="23"/>
    </location>
</feature>
<protein>
    <submittedName>
        <fullName evidence="2">Uncharacterized protein</fullName>
    </submittedName>
</protein>
<proteinExistence type="predicted"/>